<dbReference type="PRINTS" id="PR00352">
    <property type="entry name" value="3FE4SFRDOXIN"/>
</dbReference>
<dbReference type="GO" id="GO:0005506">
    <property type="term" value="F:iron ion binding"/>
    <property type="evidence" value="ECO:0007669"/>
    <property type="project" value="InterPro"/>
</dbReference>
<dbReference type="Gene3D" id="3.40.109.10">
    <property type="entry name" value="NADH Oxidase"/>
    <property type="match status" value="1"/>
</dbReference>
<accession>I9NJN8</accession>
<dbReference type="SUPFAM" id="SSF54862">
    <property type="entry name" value="4Fe-4S ferredoxins"/>
    <property type="match status" value="1"/>
</dbReference>
<evidence type="ECO:0000256" key="1">
    <source>
        <dbReference type="ARBA" id="ARBA00001917"/>
    </source>
</evidence>
<keyword evidence="8" id="KW-0411">Iron-sulfur</keyword>
<evidence type="ECO:0000313" key="11">
    <source>
        <dbReference type="Proteomes" id="UP000005361"/>
    </source>
</evidence>
<keyword evidence="7" id="KW-0408">Iron</keyword>
<dbReference type="GO" id="GO:0016491">
    <property type="term" value="F:oxidoreductase activity"/>
    <property type="evidence" value="ECO:0007669"/>
    <property type="project" value="UniProtKB-KW"/>
</dbReference>
<gene>
    <name evidence="10" type="ORF">JBW_00255</name>
</gene>
<evidence type="ECO:0000313" key="10">
    <source>
        <dbReference type="EMBL" id="AJQ25607.1"/>
    </source>
</evidence>
<dbReference type="RefSeq" id="WP_007961256.1">
    <property type="nucleotide sequence ID" value="NZ_CP010978.1"/>
</dbReference>
<reference evidence="10 11" key="1">
    <citation type="journal article" date="2015" name="Genome Announc.">
        <title>Complete Genome Sequence of Pelosinus fermentans JBW45, a Member of a Remarkably Competitive Group of Negativicutes in the Firmicutes Phylum.</title>
        <authorList>
            <person name="De Leon K.B."/>
            <person name="Utturkar S.M."/>
            <person name="Camilleri L.B."/>
            <person name="Elias D.A."/>
            <person name="Arkin A.P."/>
            <person name="Fields M.W."/>
            <person name="Brown S.D."/>
            <person name="Wall J.D."/>
        </authorList>
    </citation>
    <scope>NUCLEOTIDE SEQUENCE [LARGE SCALE GENOMIC DNA]</scope>
    <source>
        <strain evidence="10 11">JBW45</strain>
    </source>
</reference>
<dbReference type="AlphaFoldDB" id="I9NJN8"/>
<dbReference type="InterPro" id="IPR017896">
    <property type="entry name" value="4Fe4S_Fe-S-bd"/>
</dbReference>
<feature type="domain" description="4Fe-4S ferredoxin-type" evidence="9">
    <location>
        <begin position="4"/>
        <end position="32"/>
    </location>
</feature>
<evidence type="ECO:0000256" key="5">
    <source>
        <dbReference type="ARBA" id="ARBA00022723"/>
    </source>
</evidence>
<keyword evidence="3" id="KW-0285">Flavoprotein</keyword>
<protein>
    <submittedName>
        <fullName evidence="10">Nitroreductase</fullName>
    </submittedName>
</protein>
<feature type="domain" description="4Fe-4S ferredoxin-type" evidence="9">
    <location>
        <begin position="33"/>
        <end position="61"/>
    </location>
</feature>
<dbReference type="OrthoDB" id="1683619at2"/>
<dbReference type="InterPro" id="IPR017900">
    <property type="entry name" value="4Fe4S_Fe_S_CS"/>
</dbReference>
<dbReference type="PANTHER" id="PTHR43673:SF2">
    <property type="entry name" value="NITROREDUCTASE"/>
    <property type="match status" value="1"/>
</dbReference>
<dbReference type="STRING" id="1192197.JBW_00255"/>
<dbReference type="CDD" id="cd02143">
    <property type="entry name" value="nitroreductase_FeS-like"/>
    <property type="match status" value="1"/>
</dbReference>
<dbReference type="InterPro" id="IPR029479">
    <property type="entry name" value="Nitroreductase"/>
</dbReference>
<evidence type="ECO:0000256" key="7">
    <source>
        <dbReference type="ARBA" id="ARBA00023004"/>
    </source>
</evidence>
<organism evidence="10 11">
    <name type="scientific">Pelosinus fermentans JBW45</name>
    <dbReference type="NCBI Taxonomy" id="1192197"/>
    <lineage>
        <taxon>Bacteria</taxon>
        <taxon>Bacillati</taxon>
        <taxon>Bacillota</taxon>
        <taxon>Negativicutes</taxon>
        <taxon>Selenomonadales</taxon>
        <taxon>Sporomusaceae</taxon>
        <taxon>Pelosinus</taxon>
    </lineage>
</organism>
<dbReference type="EMBL" id="CP010978">
    <property type="protein sequence ID" value="AJQ25607.1"/>
    <property type="molecule type" value="Genomic_DNA"/>
</dbReference>
<dbReference type="HOGENOM" id="CLU_070764_2_0_9"/>
<dbReference type="Gene3D" id="3.30.70.20">
    <property type="match status" value="1"/>
</dbReference>
<name>I9NJN8_9FIRM</name>
<dbReference type="KEGG" id="pft:JBW_00255"/>
<evidence type="ECO:0000256" key="4">
    <source>
        <dbReference type="ARBA" id="ARBA00022643"/>
    </source>
</evidence>
<keyword evidence="5" id="KW-0479">Metal-binding</keyword>
<evidence type="ECO:0000256" key="6">
    <source>
        <dbReference type="ARBA" id="ARBA00023002"/>
    </source>
</evidence>
<proteinExistence type="inferred from homology"/>
<dbReference type="PROSITE" id="PS00198">
    <property type="entry name" value="4FE4S_FER_1"/>
    <property type="match status" value="2"/>
</dbReference>
<evidence type="ECO:0000256" key="3">
    <source>
        <dbReference type="ARBA" id="ARBA00022630"/>
    </source>
</evidence>
<dbReference type="PROSITE" id="PS51379">
    <property type="entry name" value="4FE4S_FER_2"/>
    <property type="match status" value="2"/>
</dbReference>
<dbReference type="SUPFAM" id="SSF55469">
    <property type="entry name" value="FMN-dependent nitroreductase-like"/>
    <property type="match status" value="1"/>
</dbReference>
<dbReference type="Pfam" id="PF13187">
    <property type="entry name" value="Fer4_9"/>
    <property type="match status" value="1"/>
</dbReference>
<dbReference type="InterPro" id="IPR000415">
    <property type="entry name" value="Nitroreductase-like"/>
</dbReference>
<evidence type="ECO:0000256" key="2">
    <source>
        <dbReference type="ARBA" id="ARBA00007118"/>
    </source>
</evidence>
<comment type="cofactor">
    <cofactor evidence="1">
        <name>FMN</name>
        <dbReference type="ChEBI" id="CHEBI:58210"/>
    </cofactor>
</comment>
<dbReference type="PANTHER" id="PTHR43673">
    <property type="entry name" value="NAD(P)H NITROREDUCTASE YDGI-RELATED"/>
    <property type="match status" value="1"/>
</dbReference>
<keyword evidence="6" id="KW-0560">Oxidoreductase</keyword>
<evidence type="ECO:0000259" key="9">
    <source>
        <dbReference type="PROSITE" id="PS51379"/>
    </source>
</evidence>
<evidence type="ECO:0000256" key="8">
    <source>
        <dbReference type="ARBA" id="ARBA00023014"/>
    </source>
</evidence>
<dbReference type="GO" id="GO:0009055">
    <property type="term" value="F:electron transfer activity"/>
    <property type="evidence" value="ECO:0007669"/>
    <property type="project" value="InterPro"/>
</dbReference>
<reference evidence="11" key="2">
    <citation type="submission" date="2015-02" db="EMBL/GenBank/DDBJ databases">
        <title>Complete Genome Sequence of Pelosinus fermentans JBW45.</title>
        <authorList>
            <person name="De Leon K.B."/>
            <person name="Utturkar S.M."/>
            <person name="Camilleri L.B."/>
            <person name="Arkin A.P."/>
            <person name="Fields M.W."/>
            <person name="Brown S.D."/>
            <person name="Wall J.D."/>
        </authorList>
    </citation>
    <scope>NUCLEOTIDE SEQUENCE [LARGE SCALE GENOMIC DNA]</scope>
    <source>
        <strain evidence="11">JBW45</strain>
    </source>
</reference>
<dbReference type="GO" id="GO:0051536">
    <property type="term" value="F:iron-sulfur cluster binding"/>
    <property type="evidence" value="ECO:0007669"/>
    <property type="project" value="UniProtKB-KW"/>
</dbReference>
<comment type="similarity">
    <text evidence="2">Belongs to the nitroreductase family.</text>
</comment>
<dbReference type="InterPro" id="IPR001080">
    <property type="entry name" value="3Fe4S_ferredoxin"/>
</dbReference>
<keyword evidence="4" id="KW-0288">FMN</keyword>
<sequence>MTMDFIQVDQDKCTRCGICAAVCPGIISMGAHGPQAIRNLCVSCGQCVAACPQGALDNRNAPLANQVVPKRTIDMDEETAAYFLSSRRSIRNYLERPVPRSELKKILNIARLAPSACNSQGVAYHVVDHPDTLRQITAAVINWTESELNRPSEMAASKYARNTSMMVDIYRRNGEDVVLRSAPSLIIAIADKESYASARDNTYIAFAYTQLFATAIGLGTCWAGLFEYCAASGYEPILTLLNLPPDKIVTSAMMVGYPQYTYQRLVGRNPLQVTWQ</sequence>
<dbReference type="Pfam" id="PF00881">
    <property type="entry name" value="Nitroreductase"/>
    <property type="match status" value="1"/>
</dbReference>
<dbReference type="Proteomes" id="UP000005361">
    <property type="component" value="Chromosome"/>
</dbReference>